<dbReference type="EMBL" id="FOKG01000033">
    <property type="protein sequence ID" value="SFB63175.1"/>
    <property type="molecule type" value="Genomic_DNA"/>
</dbReference>
<dbReference type="InterPro" id="IPR007278">
    <property type="entry name" value="DUF397"/>
</dbReference>
<sequence length="122" mass="13027">MTTDPRPHAPSRTGWFKSSFSPSQGGCVEVRFEAAAVLVRDTKDRGEGPTLTIDIAAWPGFLDEVTGIAPAGSNHALHIEPQDEGDVRLRAFDGTTLTYTATEWSAFTNGVAAGQFTLHPVA</sequence>
<evidence type="ECO:0000313" key="3">
    <source>
        <dbReference type="EMBL" id="SFB63175.1"/>
    </source>
</evidence>
<proteinExistence type="predicted"/>
<gene>
    <name evidence="3" type="ORF">SAMN05216266_13341</name>
</gene>
<evidence type="ECO:0000256" key="1">
    <source>
        <dbReference type="SAM" id="MobiDB-lite"/>
    </source>
</evidence>
<dbReference type="Proteomes" id="UP000243799">
    <property type="component" value="Unassembled WGS sequence"/>
</dbReference>
<dbReference type="RefSeq" id="WP_091679382.1">
    <property type="nucleotide sequence ID" value="NZ_FOKG01000033.1"/>
</dbReference>
<name>A0A1I1CKG1_9PSEU</name>
<feature type="region of interest" description="Disordered" evidence="1">
    <location>
        <begin position="1"/>
        <end position="22"/>
    </location>
</feature>
<feature type="domain" description="DUF397" evidence="2">
    <location>
        <begin position="14"/>
        <end position="65"/>
    </location>
</feature>
<protein>
    <recommendedName>
        <fullName evidence="2">DUF397 domain-containing protein</fullName>
    </recommendedName>
</protein>
<organism evidence="3 4">
    <name type="scientific">Amycolatopsis marina</name>
    <dbReference type="NCBI Taxonomy" id="490629"/>
    <lineage>
        <taxon>Bacteria</taxon>
        <taxon>Bacillati</taxon>
        <taxon>Actinomycetota</taxon>
        <taxon>Actinomycetes</taxon>
        <taxon>Pseudonocardiales</taxon>
        <taxon>Pseudonocardiaceae</taxon>
        <taxon>Amycolatopsis</taxon>
    </lineage>
</organism>
<evidence type="ECO:0000313" key="4">
    <source>
        <dbReference type="Proteomes" id="UP000243799"/>
    </source>
</evidence>
<dbReference type="OrthoDB" id="3636733at2"/>
<reference evidence="4" key="1">
    <citation type="submission" date="2016-10" db="EMBL/GenBank/DDBJ databases">
        <authorList>
            <person name="Varghese N."/>
            <person name="Submissions S."/>
        </authorList>
    </citation>
    <scope>NUCLEOTIDE SEQUENCE [LARGE SCALE GENOMIC DNA]</scope>
    <source>
        <strain evidence="4">CGMCC 4.3568</strain>
    </source>
</reference>
<dbReference type="AlphaFoldDB" id="A0A1I1CKG1"/>
<accession>A0A1I1CKG1</accession>
<evidence type="ECO:0000259" key="2">
    <source>
        <dbReference type="Pfam" id="PF04149"/>
    </source>
</evidence>
<keyword evidence="4" id="KW-1185">Reference proteome</keyword>
<dbReference type="Pfam" id="PF04149">
    <property type="entry name" value="DUF397"/>
    <property type="match status" value="1"/>
</dbReference>